<feature type="compositionally biased region" description="Low complexity" evidence="8">
    <location>
        <begin position="964"/>
        <end position="980"/>
    </location>
</feature>
<dbReference type="OrthoDB" id="308383at2759"/>
<dbReference type="SMART" id="SM00317">
    <property type="entry name" value="SET"/>
    <property type="match status" value="1"/>
</dbReference>
<evidence type="ECO:0000259" key="11">
    <source>
        <dbReference type="PROSITE" id="PS50868"/>
    </source>
</evidence>
<evidence type="ECO:0000259" key="10">
    <source>
        <dbReference type="PROSITE" id="PS50867"/>
    </source>
</evidence>
<dbReference type="InterPro" id="IPR046341">
    <property type="entry name" value="SET_dom_sf"/>
</dbReference>
<feature type="region of interest" description="Disordered" evidence="8">
    <location>
        <begin position="1561"/>
        <end position="1585"/>
    </location>
</feature>
<evidence type="ECO:0000256" key="8">
    <source>
        <dbReference type="SAM" id="MobiDB-lite"/>
    </source>
</evidence>
<feature type="compositionally biased region" description="Basic and acidic residues" evidence="8">
    <location>
        <begin position="679"/>
        <end position="693"/>
    </location>
</feature>
<comment type="subcellular location">
    <subcellularLocation>
        <location evidence="1">Chromosome</location>
    </subcellularLocation>
</comment>
<dbReference type="PROSITE" id="PS50867">
    <property type="entry name" value="PRE_SET"/>
    <property type="match status" value="1"/>
</dbReference>
<feature type="compositionally biased region" description="Basic residues" evidence="8">
    <location>
        <begin position="652"/>
        <end position="663"/>
    </location>
</feature>
<dbReference type="STRING" id="741276.A0A2S5BAI5"/>
<feature type="compositionally biased region" description="Acidic residues" evidence="8">
    <location>
        <begin position="1"/>
        <end position="10"/>
    </location>
</feature>
<feature type="compositionally biased region" description="Low complexity" evidence="8">
    <location>
        <begin position="1140"/>
        <end position="1151"/>
    </location>
</feature>
<comment type="caution">
    <text evidence="12">The sequence shown here is derived from an EMBL/GenBank/DDBJ whole genome shotgun (WGS) entry which is preliminary data.</text>
</comment>
<accession>A0A2S5BAI5</accession>
<feature type="compositionally biased region" description="Polar residues" evidence="8">
    <location>
        <begin position="497"/>
        <end position="513"/>
    </location>
</feature>
<reference evidence="12 13" key="1">
    <citation type="journal article" date="2018" name="Front. Microbiol.">
        <title>Prospects for Fungal Bioremediation of Acidic Radioactive Waste Sites: Characterization and Genome Sequence of Rhodotorula taiwanensis MD1149.</title>
        <authorList>
            <person name="Tkavc R."/>
            <person name="Matrosova V.Y."/>
            <person name="Grichenko O.E."/>
            <person name="Gostincar C."/>
            <person name="Volpe R.P."/>
            <person name="Klimenkova P."/>
            <person name="Gaidamakova E.K."/>
            <person name="Zhou C.E."/>
            <person name="Stewart B.J."/>
            <person name="Lyman M.G."/>
            <person name="Malfatti S.A."/>
            <person name="Rubinfeld B."/>
            <person name="Courtot M."/>
            <person name="Singh J."/>
            <person name="Dalgard C.L."/>
            <person name="Hamilton T."/>
            <person name="Frey K.G."/>
            <person name="Gunde-Cimerman N."/>
            <person name="Dugan L."/>
            <person name="Daly M.J."/>
        </authorList>
    </citation>
    <scope>NUCLEOTIDE SEQUENCE [LARGE SCALE GENOMIC DNA]</scope>
    <source>
        <strain evidence="12 13">MD1149</strain>
    </source>
</reference>
<keyword evidence="6" id="KW-0479">Metal-binding</keyword>
<feature type="compositionally biased region" description="Basic and acidic residues" evidence="8">
    <location>
        <begin position="1179"/>
        <end position="1189"/>
    </location>
</feature>
<feature type="compositionally biased region" description="Basic and acidic residues" evidence="8">
    <location>
        <begin position="1050"/>
        <end position="1060"/>
    </location>
</feature>
<dbReference type="PANTHER" id="PTHR46223">
    <property type="entry name" value="HISTONE-LYSINE N-METHYLTRANSFERASE SUV39H"/>
    <property type="match status" value="1"/>
</dbReference>
<keyword evidence="2" id="KW-0158">Chromosome</keyword>
<dbReference type="Gene3D" id="2.170.270.10">
    <property type="entry name" value="SET domain"/>
    <property type="match status" value="1"/>
</dbReference>
<dbReference type="InterPro" id="IPR003616">
    <property type="entry name" value="Post-SET_dom"/>
</dbReference>
<dbReference type="SMART" id="SM00468">
    <property type="entry name" value="PreSET"/>
    <property type="match status" value="1"/>
</dbReference>
<feature type="compositionally biased region" description="Acidic residues" evidence="8">
    <location>
        <begin position="626"/>
        <end position="646"/>
    </location>
</feature>
<dbReference type="Pfam" id="PF05033">
    <property type="entry name" value="Pre-SET"/>
    <property type="match status" value="1"/>
</dbReference>
<keyword evidence="7" id="KW-0862">Zinc</keyword>
<keyword evidence="5" id="KW-0949">S-adenosyl-L-methionine</keyword>
<evidence type="ECO:0000256" key="5">
    <source>
        <dbReference type="ARBA" id="ARBA00022691"/>
    </source>
</evidence>
<dbReference type="PROSITE" id="PS50868">
    <property type="entry name" value="POST_SET"/>
    <property type="match status" value="1"/>
</dbReference>
<feature type="compositionally biased region" description="Low complexity" evidence="8">
    <location>
        <begin position="789"/>
        <end position="802"/>
    </location>
</feature>
<evidence type="ECO:0008006" key="14">
    <source>
        <dbReference type="Google" id="ProtNLM"/>
    </source>
</evidence>
<sequence>MAESDSDSEIEIISARPVSSSAAQERPRSNLPTSVPKKPTAATASSSQTSQTQTQDGAAARKVHKAGAWASAATSTSSSSSGPPEASGSGSADAAAPTSQAKALTAPRAGTKKQTAGTSAAPDRKGKAKATAVEVLTLDSTDDENDSGSPLIVQKRPPRPSLPSTISSVQPTKPKEPARRHSLAHHKSSVTEAATVSSSSEPDPLTLGPRAAGIDRPAGTTTSQAASDGITRDTVVGRKLTTARKSTGGKFSIQKTAAAGAAHASLPARPPLAADPTPAAKPPSSRSDQGRTDERVQRGPSTSVLPRKLPSRPPPEIGTASTSSSSAARPVSTSCSSSTKQAVKPTSTSLSPSKPASQASTSSARQPAGAAPSRGQPVPKVPNRSGSPNSLANATAREKSDTASGDAALVPTGSKAAPAPPQSAPASTSSGTAPGMARSTDKASSSRPAGVAPSANETASSSNGKAPPVPARVGASLNVASSGKEVASKPNAPPFASTAQSSKASMAPTTTVDSDSDIEIISPRRNSPAALPKPASGSETFSKSRGNGASSQQSAAVGTDTPVNDATVTPKVAANGPPRANVTSSASSAAKITPNVPKEARSIVQAAPSPQRAEQVDGALRPPSGDESEQEGEELYTEEDGDDESAETNGRKTSKRRKRRPRHMKEYQISPGGRKGRQKPADAEGDQARKSDAVTENQKFVSERRTAGENAAGGPLAEPASPGAQRPSQKGIVSTPRRAITIDKVAAEPIVRPSQRVPSVELTAADLDKLKLSDSAATTDREQEQPKVAPTDATTSAAPASTQHGRLDTLGDSTADVEMTEVRPTADPSKGESDVGSERSSTSSSLAPETVQSRPPKLGLGRKSTGRRPPQAQIRSTQARRLAAELAAQRTVAQGLLNASIPDTSNASPEMPSAGGDVDGGRSIRSGSETSTNSSTAATTPPAATTVSTTASDQRVGDVPMVDAESAAASGAETTTGSEAPVRAFTTARKSYGRPMVVQSSPSVLSDSELDSSLACDSDAGSYTANDAGRVAQRNGQDQGPEQVSTVDMPSKESTRDGPVRKQVAARKSYGPRVPRASSHSSPDVDEVELDSGANQSPPVPPALSDLSDSATDDSERDAQVRRAKQTAFAKRAVRESYSAARALRQAGAARTLETSPTPLAVDGRTSNEDLSQQASKLSVKDSKQERRQSPLRRPRRSSASLSEAEADDSLIEPRASKRQRTGMAEPSSRSIDLVKLIREEKLPLILAPADVDRDDPVALEEQRGLIFKQREKFKQPWQRQICGPSYDFANEFHTEIQDAINRREKRWAKLHPDELPIRSEYRAMFEAMIIEALSLEYPPLAVDARPKVRVCPPSDLPPEAMPTPPFDFIYTNRVVYDEDIAPVQAPGCGCKGDCNSAENRKTCSCLARQIKACTTKVGGTDRSDHKDFAYDRQGRLKLRVFETHDQIIECNSMCGCGPECINRVVGNRKSISVDIFWTGIAGWGVRLPPSYPGHFQRTIKRGEPLAIYAGELLRTNDAYLRDDHVYSVIGRNYIYDLDAWTVMEDVESLLPRSAVAELKAKSPPPAESQIKTTQKDKGKKGKSKKITTLEELQLIEDSKSISPLYSMDAFNMGNWTRFCNHVCTDWNTMTRPVYIDEADLSRPLFVYFACRDIQPGEEISITYFGGDDEIEEKNLGYTEAEWKVLADKVRDEAPPGHRCYCGKKFCRGRMFDVPADQPMFWQVRNA</sequence>
<dbReference type="InterPro" id="IPR001214">
    <property type="entry name" value="SET_dom"/>
</dbReference>
<feature type="domain" description="Post-SET" evidence="11">
    <location>
        <begin position="1696"/>
        <end position="1712"/>
    </location>
</feature>
<dbReference type="GO" id="GO:0008270">
    <property type="term" value="F:zinc ion binding"/>
    <property type="evidence" value="ECO:0007669"/>
    <property type="project" value="InterPro"/>
</dbReference>
<feature type="domain" description="Pre-SET" evidence="10">
    <location>
        <begin position="1387"/>
        <end position="1469"/>
    </location>
</feature>
<feature type="compositionally biased region" description="Low complexity" evidence="8">
    <location>
        <begin position="40"/>
        <end position="99"/>
    </location>
</feature>
<dbReference type="GO" id="GO:0005634">
    <property type="term" value="C:nucleus"/>
    <property type="evidence" value="ECO:0007669"/>
    <property type="project" value="InterPro"/>
</dbReference>
<feature type="compositionally biased region" description="Low complexity" evidence="8">
    <location>
        <begin position="1000"/>
        <end position="1022"/>
    </location>
</feature>
<feature type="compositionally biased region" description="Polar residues" evidence="8">
    <location>
        <begin position="384"/>
        <end position="393"/>
    </location>
</feature>
<feature type="compositionally biased region" description="Low complexity" evidence="8">
    <location>
        <begin position="424"/>
        <end position="435"/>
    </location>
</feature>
<evidence type="ECO:0000256" key="3">
    <source>
        <dbReference type="ARBA" id="ARBA00022603"/>
    </source>
</evidence>
<feature type="compositionally biased region" description="Polar residues" evidence="8">
    <location>
        <begin position="162"/>
        <end position="171"/>
    </location>
</feature>
<keyword evidence="3" id="KW-0489">Methyltransferase</keyword>
<evidence type="ECO:0000256" key="6">
    <source>
        <dbReference type="ARBA" id="ARBA00022723"/>
    </source>
</evidence>
<feature type="compositionally biased region" description="Low complexity" evidence="8">
    <location>
        <begin position="319"/>
        <end position="357"/>
    </location>
</feature>
<keyword evidence="4" id="KW-0808">Transferase</keyword>
<feature type="compositionally biased region" description="Polar residues" evidence="8">
    <location>
        <begin position="537"/>
        <end position="567"/>
    </location>
</feature>
<feature type="compositionally biased region" description="Low complexity" evidence="8">
    <location>
        <begin position="190"/>
        <end position="201"/>
    </location>
</feature>
<feature type="compositionally biased region" description="Low complexity" evidence="8">
    <location>
        <begin position="257"/>
        <end position="267"/>
    </location>
</feature>
<evidence type="ECO:0000313" key="12">
    <source>
        <dbReference type="EMBL" id="POY73779.1"/>
    </source>
</evidence>
<feature type="compositionally biased region" description="Polar residues" evidence="8">
    <location>
        <begin position="838"/>
        <end position="853"/>
    </location>
</feature>
<dbReference type="PROSITE" id="PS50280">
    <property type="entry name" value="SET"/>
    <property type="match status" value="1"/>
</dbReference>
<feature type="compositionally biased region" description="Low complexity" evidence="8">
    <location>
        <begin position="879"/>
        <end position="890"/>
    </location>
</feature>
<feature type="compositionally biased region" description="Polar residues" evidence="8">
    <location>
        <begin position="455"/>
        <end position="464"/>
    </location>
</feature>
<evidence type="ECO:0000256" key="2">
    <source>
        <dbReference type="ARBA" id="ARBA00022454"/>
    </source>
</evidence>
<feature type="compositionally biased region" description="Low complexity" evidence="8">
    <location>
        <begin position="930"/>
        <end position="952"/>
    </location>
</feature>
<proteinExistence type="predicted"/>
<evidence type="ECO:0000313" key="13">
    <source>
        <dbReference type="Proteomes" id="UP000237144"/>
    </source>
</evidence>
<dbReference type="PANTHER" id="PTHR46223:SF3">
    <property type="entry name" value="HISTONE-LYSINE N-METHYLTRANSFERASE SET-23"/>
    <property type="match status" value="1"/>
</dbReference>
<evidence type="ECO:0000256" key="4">
    <source>
        <dbReference type="ARBA" id="ARBA00022679"/>
    </source>
</evidence>
<feature type="compositionally biased region" description="Polar residues" evidence="8">
    <location>
        <begin position="1034"/>
        <end position="1048"/>
    </location>
</feature>
<feature type="compositionally biased region" description="Basic and acidic residues" evidence="8">
    <location>
        <begin position="288"/>
        <end position="297"/>
    </location>
</feature>
<protein>
    <recommendedName>
        <fullName evidence="14">Histone-lysine N-methyltransferase</fullName>
    </recommendedName>
</protein>
<name>A0A2S5BAI5_9BASI</name>
<feature type="domain" description="SET" evidence="9">
    <location>
        <begin position="1567"/>
        <end position="1665"/>
    </location>
</feature>
<dbReference type="GO" id="GO:0032259">
    <property type="term" value="P:methylation"/>
    <property type="evidence" value="ECO:0007669"/>
    <property type="project" value="UniProtKB-KW"/>
</dbReference>
<keyword evidence="13" id="KW-1185">Reference proteome</keyword>
<dbReference type="InterPro" id="IPR007728">
    <property type="entry name" value="Pre-SET_dom"/>
</dbReference>
<dbReference type="InterPro" id="IPR050973">
    <property type="entry name" value="H3K9_Histone-Lys_N-MTase"/>
</dbReference>
<evidence type="ECO:0000259" key="9">
    <source>
        <dbReference type="PROSITE" id="PS50280"/>
    </source>
</evidence>
<dbReference type="GO" id="GO:0042054">
    <property type="term" value="F:histone methyltransferase activity"/>
    <property type="evidence" value="ECO:0007669"/>
    <property type="project" value="InterPro"/>
</dbReference>
<dbReference type="Pfam" id="PF00856">
    <property type="entry name" value="SET"/>
    <property type="match status" value="1"/>
</dbReference>
<feature type="compositionally biased region" description="Polar residues" evidence="8">
    <location>
        <begin position="581"/>
        <end position="590"/>
    </location>
</feature>
<dbReference type="GO" id="GO:0005694">
    <property type="term" value="C:chromosome"/>
    <property type="evidence" value="ECO:0007669"/>
    <property type="project" value="UniProtKB-SubCell"/>
</dbReference>
<feature type="region of interest" description="Disordered" evidence="8">
    <location>
        <begin position="1"/>
        <end position="1229"/>
    </location>
</feature>
<gene>
    <name evidence="12" type="ORF">BMF94_3319</name>
</gene>
<dbReference type="EMBL" id="PJQD01000035">
    <property type="protein sequence ID" value="POY73779.1"/>
    <property type="molecule type" value="Genomic_DNA"/>
</dbReference>
<dbReference type="SUPFAM" id="SSF82199">
    <property type="entry name" value="SET domain"/>
    <property type="match status" value="1"/>
</dbReference>
<organism evidence="12 13">
    <name type="scientific">Rhodotorula taiwanensis</name>
    <dbReference type="NCBI Taxonomy" id="741276"/>
    <lineage>
        <taxon>Eukaryota</taxon>
        <taxon>Fungi</taxon>
        <taxon>Dikarya</taxon>
        <taxon>Basidiomycota</taxon>
        <taxon>Pucciniomycotina</taxon>
        <taxon>Microbotryomycetes</taxon>
        <taxon>Sporidiobolales</taxon>
        <taxon>Sporidiobolaceae</taxon>
        <taxon>Rhodotorula</taxon>
    </lineage>
</organism>
<evidence type="ECO:0000256" key="7">
    <source>
        <dbReference type="ARBA" id="ARBA00022833"/>
    </source>
</evidence>
<dbReference type="Proteomes" id="UP000237144">
    <property type="component" value="Unassembled WGS sequence"/>
</dbReference>
<evidence type="ECO:0000256" key="1">
    <source>
        <dbReference type="ARBA" id="ARBA00004286"/>
    </source>
</evidence>